<dbReference type="EMBL" id="CCBP010000228">
    <property type="protein sequence ID" value="CDO74924.1"/>
    <property type="molecule type" value="Genomic_DNA"/>
</dbReference>
<dbReference type="AlphaFoldDB" id="A0A060SRT7"/>
<gene>
    <name evidence="3" type="ORF">BN946_scf184706.g3</name>
</gene>
<dbReference type="OMA" id="DKCTLVN"/>
<sequence>MLAGPILLLSTVGSALALSSRYPIDAEGKLVIRQQDFTDTDLFNSCPGGPGSDKLERADKCTLVNIVNNPNVRKFEVLGDPQLNCGGGTDPVTVTLGGSTTVTTSQTLDASLGIDVEGLKIGGGASTTDSTATTVSKQVTYSIPPGRQAVYVAGTNQQSQTGNVQVNYGDRQDGHFIWFTNAKVTLLTPIPDDVEFDVHESDCGTDPRDLSSYNGSS</sequence>
<dbReference type="Proteomes" id="UP000029665">
    <property type="component" value="Unassembled WGS sequence"/>
</dbReference>
<evidence type="ECO:0000256" key="1">
    <source>
        <dbReference type="SAM" id="MobiDB-lite"/>
    </source>
</evidence>
<dbReference type="HOGENOM" id="CLU_1321039_0_0_1"/>
<evidence type="ECO:0000256" key="2">
    <source>
        <dbReference type="SAM" id="SignalP"/>
    </source>
</evidence>
<feature type="region of interest" description="Disordered" evidence="1">
    <location>
        <begin position="198"/>
        <end position="217"/>
    </location>
</feature>
<keyword evidence="4" id="KW-1185">Reference proteome</keyword>
<dbReference type="OrthoDB" id="2735305at2759"/>
<accession>A0A060SRT7</accession>
<keyword evidence="2" id="KW-0732">Signal</keyword>
<feature type="compositionally biased region" description="Basic and acidic residues" evidence="1">
    <location>
        <begin position="198"/>
        <end position="209"/>
    </location>
</feature>
<dbReference type="SUPFAM" id="SSF56973">
    <property type="entry name" value="Aerolisin/ETX pore-forming domain"/>
    <property type="match status" value="1"/>
</dbReference>
<feature type="chain" id="PRO_5001587752" evidence="2">
    <location>
        <begin position="18"/>
        <end position="217"/>
    </location>
</feature>
<name>A0A060SRT7_PYCCI</name>
<evidence type="ECO:0000313" key="4">
    <source>
        <dbReference type="Proteomes" id="UP000029665"/>
    </source>
</evidence>
<protein>
    <submittedName>
        <fullName evidence="3">Uncharacterized protein</fullName>
    </submittedName>
</protein>
<feature type="signal peptide" evidence="2">
    <location>
        <begin position="1"/>
        <end position="17"/>
    </location>
</feature>
<reference evidence="3" key="1">
    <citation type="submission" date="2014-01" db="EMBL/GenBank/DDBJ databases">
        <title>The genome of the white-rot fungus Pycnoporus cinnabarinus: a basidiomycete model with a versatile arsenal for lignocellulosic biomass breakdown.</title>
        <authorList>
            <person name="Levasseur A."/>
            <person name="Lomascolo A."/>
            <person name="Ruiz-Duenas F.J."/>
            <person name="Uzan E."/>
            <person name="Piumi F."/>
            <person name="Kues U."/>
            <person name="Ram A.F.J."/>
            <person name="Murat C."/>
            <person name="Haon M."/>
            <person name="Benoit I."/>
            <person name="Arfi Y."/>
            <person name="Chevret D."/>
            <person name="Drula E."/>
            <person name="Kwon M.J."/>
            <person name="Gouret P."/>
            <person name="Lesage-Meessen L."/>
            <person name="Lombard V."/>
            <person name="Mariette J."/>
            <person name="Noirot C."/>
            <person name="Park J."/>
            <person name="Patyshakuliyeva A."/>
            <person name="Wieneger R.A.B."/>
            <person name="Wosten H.A.B."/>
            <person name="Martin F."/>
            <person name="Coutinho P.M."/>
            <person name="de Vries R."/>
            <person name="Martinez A.T."/>
            <person name="Klopp C."/>
            <person name="Pontarotti P."/>
            <person name="Henrissat B."/>
            <person name="Record E."/>
        </authorList>
    </citation>
    <scope>NUCLEOTIDE SEQUENCE [LARGE SCALE GENOMIC DNA]</scope>
    <source>
        <strain evidence="3">BRFM137</strain>
    </source>
</reference>
<proteinExistence type="predicted"/>
<organism evidence="3 4">
    <name type="scientific">Pycnoporus cinnabarinus</name>
    <name type="common">Cinnabar-red polypore</name>
    <name type="synonym">Trametes cinnabarina</name>
    <dbReference type="NCBI Taxonomy" id="5643"/>
    <lineage>
        <taxon>Eukaryota</taxon>
        <taxon>Fungi</taxon>
        <taxon>Dikarya</taxon>
        <taxon>Basidiomycota</taxon>
        <taxon>Agaricomycotina</taxon>
        <taxon>Agaricomycetes</taxon>
        <taxon>Polyporales</taxon>
        <taxon>Polyporaceae</taxon>
        <taxon>Trametes</taxon>
    </lineage>
</organism>
<comment type="caution">
    <text evidence="3">The sequence shown here is derived from an EMBL/GenBank/DDBJ whole genome shotgun (WGS) entry which is preliminary data.</text>
</comment>
<dbReference type="STRING" id="5643.A0A060SRT7"/>
<evidence type="ECO:0000313" key="3">
    <source>
        <dbReference type="EMBL" id="CDO74924.1"/>
    </source>
</evidence>